<name>A0A8H4A8B4_GIGMA</name>
<gene>
    <name evidence="1" type="ORF">F8M41_003649</name>
</gene>
<comment type="caution">
    <text evidence="1">The sequence shown here is derived from an EMBL/GenBank/DDBJ whole genome shotgun (WGS) entry which is preliminary data.</text>
</comment>
<organism evidence="1 2">
    <name type="scientific">Gigaspora margarita</name>
    <dbReference type="NCBI Taxonomy" id="4874"/>
    <lineage>
        <taxon>Eukaryota</taxon>
        <taxon>Fungi</taxon>
        <taxon>Fungi incertae sedis</taxon>
        <taxon>Mucoromycota</taxon>
        <taxon>Glomeromycotina</taxon>
        <taxon>Glomeromycetes</taxon>
        <taxon>Diversisporales</taxon>
        <taxon>Gigasporaceae</taxon>
        <taxon>Gigaspora</taxon>
    </lineage>
</organism>
<proteinExistence type="predicted"/>
<sequence length="91" mass="10504">MLLCSIGTRESQIYHRSFKHTFELFNCQDSEIEIVGGPLENTFPSELLKGYPLKGSNMISWKIFPKFANTRAGTQTVLQQYTTNYTKCYLQ</sequence>
<accession>A0A8H4A8B4</accession>
<evidence type="ECO:0000313" key="1">
    <source>
        <dbReference type="EMBL" id="KAF0442573.1"/>
    </source>
</evidence>
<dbReference type="OrthoDB" id="10472901at2759"/>
<dbReference type="EMBL" id="WTPW01001321">
    <property type="protein sequence ID" value="KAF0442573.1"/>
    <property type="molecule type" value="Genomic_DNA"/>
</dbReference>
<protein>
    <submittedName>
        <fullName evidence="1">Uncharacterized protein</fullName>
    </submittedName>
</protein>
<dbReference type="AlphaFoldDB" id="A0A8H4A8B4"/>
<evidence type="ECO:0000313" key="2">
    <source>
        <dbReference type="Proteomes" id="UP000439903"/>
    </source>
</evidence>
<keyword evidence="2" id="KW-1185">Reference proteome</keyword>
<reference evidence="1 2" key="1">
    <citation type="journal article" date="2019" name="Environ. Microbiol.">
        <title>At the nexus of three kingdoms: the genome of the mycorrhizal fungus Gigaspora margarita provides insights into plant, endobacterial and fungal interactions.</title>
        <authorList>
            <person name="Venice F."/>
            <person name="Ghignone S."/>
            <person name="Salvioli di Fossalunga A."/>
            <person name="Amselem J."/>
            <person name="Novero M."/>
            <person name="Xianan X."/>
            <person name="Sedzielewska Toro K."/>
            <person name="Morin E."/>
            <person name="Lipzen A."/>
            <person name="Grigoriev I.V."/>
            <person name="Henrissat B."/>
            <person name="Martin F.M."/>
            <person name="Bonfante P."/>
        </authorList>
    </citation>
    <scope>NUCLEOTIDE SEQUENCE [LARGE SCALE GENOMIC DNA]</scope>
    <source>
        <strain evidence="1 2">BEG34</strain>
    </source>
</reference>
<dbReference type="Proteomes" id="UP000439903">
    <property type="component" value="Unassembled WGS sequence"/>
</dbReference>